<feature type="active site" evidence="7">
    <location>
        <position position="236"/>
    </location>
</feature>
<sequence>MFFFGVTISVCVVFTSCMSINPLNDRPIIGIVTEEVNSTFVPNAKSNIYASYVKFLEAGGARVVPIMIYKSKQYYRDLLSKINGVLFPGGGNILRSKGFGRTGKLIFDIATEMNDKGDFFPLWGTCLGFELLNYLAAKKLWMKACAAEDLPSNLNFVEGFKNSRMFQDLDVPLQKSMQNENITINYHQWCLTPQNYTLSGLNKYFKVLALSQDSRNLTYVSVVEGYKYPYYGVAFHPEKVMFEWVLSKTHHNIPHNAAAIRVSQYFANFFVNEARKSTHKFSSKEMEDAVLIYNYNPVFTGKRGNNPVVQNYYFT</sequence>
<dbReference type="Gene3D" id="3.40.50.880">
    <property type="match status" value="1"/>
</dbReference>
<dbReference type="GO" id="GO:0005773">
    <property type="term" value="C:vacuole"/>
    <property type="evidence" value="ECO:0007669"/>
    <property type="project" value="TreeGrafter"/>
</dbReference>
<dbReference type="PROSITE" id="PS51275">
    <property type="entry name" value="PEPTIDASE_C26_GGH"/>
    <property type="match status" value="1"/>
</dbReference>
<dbReference type="STRING" id="407821.A0A087UJD0"/>
<feature type="non-terminal residue" evidence="9">
    <location>
        <position position="315"/>
    </location>
</feature>
<protein>
    <recommendedName>
        <fullName evidence="7">folate gamma-glutamyl hydrolase</fullName>
        <ecNumber evidence="7">3.4.19.9</ecNumber>
    </recommendedName>
</protein>
<evidence type="ECO:0000313" key="10">
    <source>
        <dbReference type="Proteomes" id="UP000054359"/>
    </source>
</evidence>
<dbReference type="GO" id="GO:0005576">
    <property type="term" value="C:extracellular region"/>
    <property type="evidence" value="ECO:0007669"/>
    <property type="project" value="UniProtKB-SubCell"/>
</dbReference>
<dbReference type="OMA" id="IHYHQWC"/>
<dbReference type="PROSITE" id="PS51273">
    <property type="entry name" value="GATASE_TYPE_1"/>
    <property type="match status" value="1"/>
</dbReference>
<evidence type="ECO:0000256" key="5">
    <source>
        <dbReference type="ARBA" id="ARBA00022801"/>
    </source>
</evidence>
<dbReference type="GO" id="GO:0034722">
    <property type="term" value="F:gamma-glutamyl-peptidase activity"/>
    <property type="evidence" value="ECO:0007669"/>
    <property type="project" value="UniProtKB-UniRule"/>
</dbReference>
<evidence type="ECO:0000256" key="6">
    <source>
        <dbReference type="PIRSR" id="PIRSR615527-1"/>
    </source>
</evidence>
<evidence type="ECO:0000256" key="1">
    <source>
        <dbReference type="ARBA" id="ARBA00004239"/>
    </source>
</evidence>
<reference evidence="9 10" key="1">
    <citation type="submission" date="2013-11" db="EMBL/GenBank/DDBJ databases">
        <title>Genome sequencing of Stegodyphus mimosarum.</title>
        <authorList>
            <person name="Bechsgaard J."/>
        </authorList>
    </citation>
    <scope>NUCLEOTIDE SEQUENCE [LARGE SCALE GENOMIC DNA]</scope>
</reference>
<dbReference type="GO" id="GO:0046900">
    <property type="term" value="P:tetrahydrofolylpolyglutamate metabolic process"/>
    <property type="evidence" value="ECO:0007669"/>
    <property type="project" value="TreeGrafter"/>
</dbReference>
<comment type="catalytic activity">
    <reaction evidence="7">
        <text>(6S)-5,6,7,8-tetrahydrofolyl-(gamma-L-Glu)(n) + (n-1) H2O = (6S)-5,6,7,8-tetrahydrofolate + (n-1) L-glutamate</text>
        <dbReference type="Rhea" id="RHEA:56784"/>
        <dbReference type="Rhea" id="RHEA-COMP:14738"/>
        <dbReference type="ChEBI" id="CHEBI:15377"/>
        <dbReference type="ChEBI" id="CHEBI:29985"/>
        <dbReference type="ChEBI" id="CHEBI:57453"/>
        <dbReference type="ChEBI" id="CHEBI:141005"/>
        <dbReference type="EC" id="3.4.19.9"/>
    </reaction>
</comment>
<dbReference type="FunFam" id="3.40.50.880:FF:000024">
    <property type="entry name" value="Folate gamma-glutamyl hydrolase"/>
    <property type="match status" value="1"/>
</dbReference>
<evidence type="ECO:0000313" key="9">
    <source>
        <dbReference type="EMBL" id="KFM77469.1"/>
    </source>
</evidence>
<dbReference type="EMBL" id="KK120076">
    <property type="protein sequence ID" value="KFM77469.1"/>
    <property type="molecule type" value="Genomic_DNA"/>
</dbReference>
<dbReference type="OrthoDB" id="64220at2759"/>
<dbReference type="Pfam" id="PF07722">
    <property type="entry name" value="Peptidase_C26"/>
    <property type="match status" value="1"/>
</dbReference>
<keyword evidence="10" id="KW-1185">Reference proteome</keyword>
<name>A0A087UJD0_STEMI</name>
<dbReference type="Proteomes" id="UP000054359">
    <property type="component" value="Unassembled WGS sequence"/>
</dbReference>
<feature type="chain" id="PRO_5001830562" description="folate gamma-glutamyl hydrolase" evidence="8">
    <location>
        <begin position="18"/>
        <end position="315"/>
    </location>
</feature>
<feature type="active site" description="Proton donor" evidence="6">
    <location>
        <position position="236"/>
    </location>
</feature>
<evidence type="ECO:0000256" key="3">
    <source>
        <dbReference type="ARBA" id="ARBA00022525"/>
    </source>
</evidence>
<proteinExistence type="inferred from homology"/>
<accession>A0A087UJD0</accession>
<keyword evidence="5 7" id="KW-0378">Hydrolase</keyword>
<gene>
    <name evidence="9" type="ORF">X975_06966</name>
</gene>
<dbReference type="AlphaFoldDB" id="A0A087UJD0"/>
<evidence type="ECO:0000256" key="2">
    <source>
        <dbReference type="ARBA" id="ARBA00011083"/>
    </source>
</evidence>
<dbReference type="InterPro" id="IPR015527">
    <property type="entry name" value="Pept_C26_g-glut_hydrolase"/>
</dbReference>
<comment type="similarity">
    <text evidence="2">Belongs to the peptidase C26 family.</text>
</comment>
<dbReference type="PANTHER" id="PTHR11315:SF0">
    <property type="entry name" value="FOLATE GAMMA-GLUTAMYL HYDROLASE"/>
    <property type="match status" value="1"/>
</dbReference>
<feature type="signal peptide" evidence="8">
    <location>
        <begin position="1"/>
        <end position="17"/>
    </location>
</feature>
<dbReference type="InterPro" id="IPR029062">
    <property type="entry name" value="Class_I_gatase-like"/>
</dbReference>
<dbReference type="InterPro" id="IPR011697">
    <property type="entry name" value="Peptidase_C26"/>
</dbReference>
<dbReference type="SUPFAM" id="SSF52317">
    <property type="entry name" value="Class I glutamine amidotransferase-like"/>
    <property type="match status" value="1"/>
</dbReference>
<dbReference type="EC" id="3.4.19.9" evidence="7"/>
<evidence type="ECO:0000256" key="7">
    <source>
        <dbReference type="PROSITE-ProRule" id="PRU00607"/>
    </source>
</evidence>
<dbReference type="PANTHER" id="PTHR11315">
    <property type="entry name" value="PROTEASE FAMILY C26 GAMMA-GLUTAMYL HYDROLASE"/>
    <property type="match status" value="1"/>
</dbReference>
<evidence type="ECO:0000256" key="4">
    <source>
        <dbReference type="ARBA" id="ARBA00022729"/>
    </source>
</evidence>
<keyword evidence="4 8" id="KW-0732">Signal</keyword>
<evidence type="ECO:0000256" key="8">
    <source>
        <dbReference type="SAM" id="SignalP"/>
    </source>
</evidence>
<feature type="active site" description="Nucleophile" evidence="6 7">
    <location>
        <position position="126"/>
    </location>
</feature>
<comment type="subcellular location">
    <subcellularLocation>
        <location evidence="1">Secreted</location>
        <location evidence="1">Extracellular space</location>
    </subcellularLocation>
</comment>
<organism evidence="9 10">
    <name type="scientific">Stegodyphus mimosarum</name>
    <name type="common">African social velvet spider</name>
    <dbReference type="NCBI Taxonomy" id="407821"/>
    <lineage>
        <taxon>Eukaryota</taxon>
        <taxon>Metazoa</taxon>
        <taxon>Ecdysozoa</taxon>
        <taxon>Arthropoda</taxon>
        <taxon>Chelicerata</taxon>
        <taxon>Arachnida</taxon>
        <taxon>Araneae</taxon>
        <taxon>Araneomorphae</taxon>
        <taxon>Entelegynae</taxon>
        <taxon>Eresoidea</taxon>
        <taxon>Eresidae</taxon>
        <taxon>Stegodyphus</taxon>
    </lineage>
</organism>
<keyword evidence="3" id="KW-0964">Secreted</keyword>